<dbReference type="NCBIfam" id="TIGR00369">
    <property type="entry name" value="unchar_dom_1"/>
    <property type="match status" value="1"/>
</dbReference>
<protein>
    <submittedName>
        <fullName evidence="4">Hotdog fold thioesterase</fullName>
    </submittedName>
</protein>
<comment type="caution">
    <text evidence="4">The sequence shown here is derived from an EMBL/GenBank/DDBJ whole genome shotgun (WGS) entry which is preliminary data.</text>
</comment>
<dbReference type="Proteomes" id="UP000661894">
    <property type="component" value="Unassembled WGS sequence"/>
</dbReference>
<reference evidence="4 5" key="1">
    <citation type="submission" date="2020-08" db="EMBL/GenBank/DDBJ databases">
        <title>A Genomic Blueprint of the Chicken Gut Microbiome.</title>
        <authorList>
            <person name="Gilroy R."/>
            <person name="Ravi A."/>
            <person name="Getino M."/>
            <person name="Pursley I."/>
            <person name="Horton D.L."/>
            <person name="Alikhan N.-F."/>
            <person name="Baker D."/>
            <person name="Gharbi K."/>
            <person name="Hall N."/>
            <person name="Watson M."/>
            <person name="Adriaenssens E.M."/>
            <person name="Foster-Nyarko E."/>
            <person name="Jarju S."/>
            <person name="Secka A."/>
            <person name="Antonio M."/>
            <person name="Oren A."/>
            <person name="Chaudhuri R."/>
            <person name="La Ragione R.M."/>
            <person name="Hildebrand F."/>
            <person name="Pallen M.J."/>
        </authorList>
    </citation>
    <scope>NUCLEOTIDE SEQUENCE [LARGE SCALE GENOMIC DNA]</scope>
    <source>
        <strain evidence="4 5">Sa1BUA1</strain>
    </source>
</reference>
<dbReference type="PANTHER" id="PTHR43240">
    <property type="entry name" value="1,4-DIHYDROXY-2-NAPHTHOYL-COA THIOESTERASE 1"/>
    <property type="match status" value="1"/>
</dbReference>
<dbReference type="InterPro" id="IPR006683">
    <property type="entry name" value="Thioestr_dom"/>
</dbReference>
<evidence type="ECO:0000256" key="2">
    <source>
        <dbReference type="ARBA" id="ARBA00022801"/>
    </source>
</evidence>
<dbReference type="InterPro" id="IPR003736">
    <property type="entry name" value="PAAI_dom"/>
</dbReference>
<name>A0ABR8YYY9_9MICO</name>
<dbReference type="Pfam" id="PF03061">
    <property type="entry name" value="4HBT"/>
    <property type="match status" value="1"/>
</dbReference>
<dbReference type="SUPFAM" id="SSF54637">
    <property type="entry name" value="Thioesterase/thiol ester dehydrase-isomerase"/>
    <property type="match status" value="1"/>
</dbReference>
<dbReference type="EMBL" id="JACSPO010000001">
    <property type="protein sequence ID" value="MBD8061282.1"/>
    <property type="molecule type" value="Genomic_DNA"/>
</dbReference>
<dbReference type="PANTHER" id="PTHR43240:SF5">
    <property type="entry name" value="1,4-DIHYDROXY-2-NAPHTHOYL-COA THIOESTERASE 1"/>
    <property type="match status" value="1"/>
</dbReference>
<gene>
    <name evidence="4" type="ORF">H9624_02960</name>
</gene>
<dbReference type="Gene3D" id="3.10.129.10">
    <property type="entry name" value="Hotdog Thioesterase"/>
    <property type="match status" value="1"/>
</dbReference>
<dbReference type="InterPro" id="IPR029069">
    <property type="entry name" value="HotDog_dom_sf"/>
</dbReference>
<dbReference type="RefSeq" id="WP_251838408.1">
    <property type="nucleotide sequence ID" value="NZ_JACSPO010000001.1"/>
</dbReference>
<accession>A0ABR8YYY9</accession>
<dbReference type="CDD" id="cd03443">
    <property type="entry name" value="PaaI_thioesterase"/>
    <property type="match status" value="1"/>
</dbReference>
<sequence length="140" mass="14402">MTSTDPDLLARLQDSVGSLGTLTERLGIEFLTASPEHVSARMPVEGNTQVVGLLHGGASAALAETVGSVAATLHAGAGRGAVGVDLSATHHRAVRSGFVTAVATPLHLGGRLATYDVTITDEDGRRVCTARLTCMLVDRT</sequence>
<evidence type="ECO:0000259" key="3">
    <source>
        <dbReference type="Pfam" id="PF03061"/>
    </source>
</evidence>
<keyword evidence="5" id="KW-1185">Reference proteome</keyword>
<feature type="domain" description="Thioesterase" evidence="3">
    <location>
        <begin position="52"/>
        <end position="128"/>
    </location>
</feature>
<evidence type="ECO:0000313" key="5">
    <source>
        <dbReference type="Proteomes" id="UP000661894"/>
    </source>
</evidence>
<evidence type="ECO:0000256" key="1">
    <source>
        <dbReference type="ARBA" id="ARBA00008324"/>
    </source>
</evidence>
<evidence type="ECO:0000313" key="4">
    <source>
        <dbReference type="EMBL" id="MBD8061282.1"/>
    </source>
</evidence>
<proteinExistence type="inferred from homology"/>
<keyword evidence="2" id="KW-0378">Hydrolase</keyword>
<comment type="similarity">
    <text evidence="1">Belongs to the thioesterase PaaI family.</text>
</comment>
<organism evidence="4 5">
    <name type="scientific">Oceanitalea stevensii</name>
    <dbReference type="NCBI Taxonomy" id="2763072"/>
    <lineage>
        <taxon>Bacteria</taxon>
        <taxon>Bacillati</taxon>
        <taxon>Actinomycetota</taxon>
        <taxon>Actinomycetes</taxon>
        <taxon>Micrococcales</taxon>
        <taxon>Bogoriellaceae</taxon>
        <taxon>Georgenia</taxon>
    </lineage>
</organism>